<dbReference type="EC" id="1.1.1.358" evidence="4"/>
<dbReference type="PRINTS" id="PR00069">
    <property type="entry name" value="ALDKETRDTASE"/>
</dbReference>
<dbReference type="SUPFAM" id="SSF51430">
    <property type="entry name" value="NAD(P)-linked oxidoreductase"/>
    <property type="match status" value="1"/>
</dbReference>
<protein>
    <recommendedName>
        <fullName evidence="5">2-dehydropantolactone reductase</fullName>
        <ecNumber evidence="4">1.1.1.358</ecNumber>
    </recommendedName>
    <alternativeName>
        <fullName evidence="5">2-dehydropantolactone reductase</fullName>
    </alternativeName>
    <alternativeName>
        <fullName evidence="6">Ketopantoyl-lactone reductase</fullName>
    </alternativeName>
</protein>
<keyword evidence="12" id="KW-1185">Reference proteome</keyword>
<evidence type="ECO:0000256" key="9">
    <source>
        <dbReference type="PIRSR" id="PIRSR000097-3"/>
    </source>
</evidence>
<dbReference type="GO" id="GO:0042180">
    <property type="term" value="P:ketone metabolic process"/>
    <property type="evidence" value="ECO:0007669"/>
    <property type="project" value="UniProtKB-ARBA"/>
</dbReference>
<keyword evidence="1" id="KW-0560">Oxidoreductase</keyword>
<feature type="active site" description="Proton donor" evidence="7">
    <location>
        <position position="58"/>
    </location>
</feature>
<comment type="caution">
    <text evidence="11">The sequence shown here is derived from an EMBL/GenBank/DDBJ whole genome shotgun (WGS) entry which is preliminary data.</text>
</comment>
<name>A0A8H7ZL12_9ASCO</name>
<comment type="catalytic activity">
    <reaction evidence="3">
        <text>isatin + NADPH + H(+) = 3-hydroxyindolin-2-one + NADP(+)</text>
        <dbReference type="Rhea" id="RHEA:68608"/>
        <dbReference type="ChEBI" id="CHEBI:15378"/>
        <dbReference type="ChEBI" id="CHEBI:27539"/>
        <dbReference type="ChEBI" id="CHEBI:28536"/>
        <dbReference type="ChEBI" id="CHEBI:57783"/>
        <dbReference type="ChEBI" id="CHEBI:58349"/>
    </reaction>
</comment>
<evidence type="ECO:0000256" key="3">
    <source>
        <dbReference type="ARBA" id="ARBA00051098"/>
    </source>
</evidence>
<dbReference type="GeneID" id="93649853"/>
<dbReference type="OrthoDB" id="416253at2759"/>
<dbReference type="FunFam" id="3.20.20.100:FF:000002">
    <property type="entry name" value="2,5-diketo-D-gluconic acid reductase A"/>
    <property type="match status" value="1"/>
</dbReference>
<evidence type="ECO:0000256" key="2">
    <source>
        <dbReference type="ARBA" id="ARBA00050878"/>
    </source>
</evidence>
<evidence type="ECO:0000256" key="4">
    <source>
        <dbReference type="ARBA" id="ARBA00066965"/>
    </source>
</evidence>
<feature type="domain" description="NADP-dependent oxidoreductase" evidence="10">
    <location>
        <begin position="25"/>
        <end position="295"/>
    </location>
</feature>
<accession>A0A8H7ZL12</accession>
<dbReference type="PANTHER" id="PTHR11732">
    <property type="entry name" value="ALDO/KETO REDUCTASE"/>
    <property type="match status" value="1"/>
</dbReference>
<organism evidence="11 12">
    <name type="scientific">Candida metapsilosis</name>
    <dbReference type="NCBI Taxonomy" id="273372"/>
    <lineage>
        <taxon>Eukaryota</taxon>
        <taxon>Fungi</taxon>
        <taxon>Dikarya</taxon>
        <taxon>Ascomycota</taxon>
        <taxon>Saccharomycotina</taxon>
        <taxon>Pichiomycetes</taxon>
        <taxon>Debaryomycetaceae</taxon>
        <taxon>Candida/Lodderomyces clade</taxon>
        <taxon>Candida</taxon>
    </lineage>
</organism>
<evidence type="ECO:0000313" key="12">
    <source>
        <dbReference type="Proteomes" id="UP000669133"/>
    </source>
</evidence>
<dbReference type="AlphaFoldDB" id="A0A8H7ZL12"/>
<evidence type="ECO:0000256" key="6">
    <source>
        <dbReference type="ARBA" id="ARBA00081322"/>
    </source>
</evidence>
<evidence type="ECO:0000256" key="1">
    <source>
        <dbReference type="ARBA" id="ARBA00023002"/>
    </source>
</evidence>
<dbReference type="InterPro" id="IPR036812">
    <property type="entry name" value="NAD(P)_OxRdtase_dom_sf"/>
</dbReference>
<evidence type="ECO:0000256" key="7">
    <source>
        <dbReference type="PIRSR" id="PIRSR000097-1"/>
    </source>
</evidence>
<gene>
    <name evidence="11" type="ORF">I9W82_001224</name>
</gene>
<dbReference type="InterPro" id="IPR018170">
    <property type="entry name" value="Aldo/ket_reductase_CS"/>
</dbReference>
<evidence type="ECO:0000256" key="5">
    <source>
        <dbReference type="ARBA" id="ARBA00079693"/>
    </source>
</evidence>
<feature type="binding site" evidence="8">
    <location>
        <position position="118"/>
    </location>
    <ligand>
        <name>substrate</name>
    </ligand>
</feature>
<evidence type="ECO:0000256" key="8">
    <source>
        <dbReference type="PIRSR" id="PIRSR000097-2"/>
    </source>
</evidence>
<reference evidence="11 12" key="1">
    <citation type="submission" date="2020-12" db="EMBL/GenBank/DDBJ databases">
        <title>Effect of drift, selection, and recombination on the evolution of hybrid genomes in Candida yeast pathogens.</title>
        <authorList>
            <person name="Mixao V."/>
            <person name="Ksiezopolska E."/>
            <person name="Saus E."/>
            <person name="Boekhout T."/>
            <person name="Gacser A."/>
            <person name="Gabaldon T."/>
        </authorList>
    </citation>
    <scope>NUCLEOTIDE SEQUENCE [LARGE SCALE GENOMIC DNA]</scope>
    <source>
        <strain evidence="11 12">BP57</strain>
    </source>
</reference>
<dbReference type="InterPro" id="IPR023210">
    <property type="entry name" value="NADP_OxRdtase_dom"/>
</dbReference>
<dbReference type="GO" id="GO:0047011">
    <property type="term" value="F:2-dehydropantolactone reductase (A-specific) activity"/>
    <property type="evidence" value="ECO:0007669"/>
    <property type="project" value="UniProtKB-ARBA"/>
</dbReference>
<dbReference type="Gene3D" id="3.20.20.100">
    <property type="entry name" value="NADP-dependent oxidoreductase domain"/>
    <property type="match status" value="1"/>
</dbReference>
<evidence type="ECO:0000259" key="10">
    <source>
        <dbReference type="Pfam" id="PF00248"/>
    </source>
</evidence>
<sequence length="328" mass="37097">MTTPIKKATDVYFTLNNGIKIPALGLGTVPPDDPSEVKDQVVTAIKAGYRLIDTAWYYGTEKYVGQALKEVFDEGIVKREDIFITTKVWPSFWHSPEKSLDISLKTLGLDYVDLFLQHWPVELHGDENGQPTAPKDDKGNLIYDDDPATGTKFIEVYQSLEKILDNTKKTRSIGVSNYSLPKIRQLLPHVKHVPVVNQIEYHPQLPQQNLVDFCNQHKIIIEAYSPVGGTGAPVLNLPLVQELAKKYDVSTNEIVDAYQILNGRIAIPRSSNLERIKSIVNLPDLSKEELDELYQIGVVNPTRYTNDPWGYGLGFRWWEGDTLSKEFD</sequence>
<dbReference type="Proteomes" id="UP000669133">
    <property type="component" value="Unassembled WGS sequence"/>
</dbReference>
<evidence type="ECO:0000313" key="11">
    <source>
        <dbReference type="EMBL" id="KAG5422130.1"/>
    </source>
</evidence>
<comment type="catalytic activity">
    <reaction evidence="2">
        <text>(R)-pantolactone + NADP(+) = 2-dehydropantolactone + NADPH + H(+)</text>
        <dbReference type="Rhea" id="RHEA:18981"/>
        <dbReference type="ChEBI" id="CHEBI:15378"/>
        <dbReference type="ChEBI" id="CHEBI:16719"/>
        <dbReference type="ChEBI" id="CHEBI:18395"/>
        <dbReference type="ChEBI" id="CHEBI:57783"/>
        <dbReference type="ChEBI" id="CHEBI:58349"/>
        <dbReference type="EC" id="1.1.1.358"/>
    </reaction>
</comment>
<dbReference type="Pfam" id="PF00248">
    <property type="entry name" value="Aldo_ket_red"/>
    <property type="match status" value="1"/>
</dbReference>
<proteinExistence type="predicted"/>
<feature type="site" description="Lowers pKa of active site Tyr" evidence="9">
    <location>
        <position position="87"/>
    </location>
</feature>
<dbReference type="InterPro" id="IPR020471">
    <property type="entry name" value="AKR"/>
</dbReference>
<dbReference type="PROSITE" id="PS00798">
    <property type="entry name" value="ALDOKETO_REDUCTASE_1"/>
    <property type="match status" value="1"/>
</dbReference>
<dbReference type="RefSeq" id="XP_067551246.1">
    <property type="nucleotide sequence ID" value="XM_067689947.1"/>
</dbReference>
<dbReference type="PIRSF" id="PIRSF000097">
    <property type="entry name" value="AKR"/>
    <property type="match status" value="1"/>
</dbReference>
<dbReference type="EMBL" id="JAEOAQ010000001">
    <property type="protein sequence ID" value="KAG5422130.1"/>
    <property type="molecule type" value="Genomic_DNA"/>
</dbReference>